<accession>A0A0E9SZP4</accession>
<dbReference type="EMBL" id="GBXM01061801">
    <property type="protein sequence ID" value="JAH46776.1"/>
    <property type="molecule type" value="Transcribed_RNA"/>
</dbReference>
<reference evidence="1" key="1">
    <citation type="submission" date="2014-11" db="EMBL/GenBank/DDBJ databases">
        <authorList>
            <person name="Amaro Gonzalez C."/>
        </authorList>
    </citation>
    <scope>NUCLEOTIDE SEQUENCE</scope>
</reference>
<dbReference type="AlphaFoldDB" id="A0A0E9SZP4"/>
<reference evidence="1" key="2">
    <citation type="journal article" date="2015" name="Fish Shellfish Immunol.">
        <title>Early steps in the European eel (Anguilla anguilla)-Vibrio vulnificus interaction in the gills: Role of the RtxA13 toxin.</title>
        <authorList>
            <person name="Callol A."/>
            <person name="Pajuelo D."/>
            <person name="Ebbesson L."/>
            <person name="Teles M."/>
            <person name="MacKenzie S."/>
            <person name="Amaro C."/>
        </authorList>
    </citation>
    <scope>NUCLEOTIDE SEQUENCE</scope>
</reference>
<proteinExistence type="predicted"/>
<evidence type="ECO:0000313" key="1">
    <source>
        <dbReference type="EMBL" id="JAH46776.1"/>
    </source>
</evidence>
<protein>
    <submittedName>
        <fullName evidence="1">Uncharacterized protein</fullName>
    </submittedName>
</protein>
<name>A0A0E9SZP4_ANGAN</name>
<organism evidence="1">
    <name type="scientific">Anguilla anguilla</name>
    <name type="common">European freshwater eel</name>
    <name type="synonym">Muraena anguilla</name>
    <dbReference type="NCBI Taxonomy" id="7936"/>
    <lineage>
        <taxon>Eukaryota</taxon>
        <taxon>Metazoa</taxon>
        <taxon>Chordata</taxon>
        <taxon>Craniata</taxon>
        <taxon>Vertebrata</taxon>
        <taxon>Euteleostomi</taxon>
        <taxon>Actinopterygii</taxon>
        <taxon>Neopterygii</taxon>
        <taxon>Teleostei</taxon>
        <taxon>Anguilliformes</taxon>
        <taxon>Anguillidae</taxon>
        <taxon>Anguilla</taxon>
    </lineage>
</organism>
<sequence>MFYNHLKPGSHILGNSLSFLYFFKQC</sequence>